<accession>A0A0Q9YFV0</accession>
<proteinExistence type="predicted"/>
<comment type="caution">
    <text evidence="1">The sequence shown here is derived from an EMBL/GenBank/DDBJ whole genome shotgun (WGS) entry which is preliminary data.</text>
</comment>
<organism evidence="1">
    <name type="scientific">Candidatus Berkiella aquae</name>
    <dbReference type="NCBI Taxonomy" id="295108"/>
    <lineage>
        <taxon>Bacteria</taxon>
        <taxon>Pseudomonadati</taxon>
        <taxon>Pseudomonadota</taxon>
        <taxon>Gammaproteobacteria</taxon>
        <taxon>Candidatus Berkiellales</taxon>
        <taxon>Candidatus Berkiellaceae</taxon>
        <taxon>Candidatus Berkiella</taxon>
    </lineage>
</organism>
<protein>
    <submittedName>
        <fullName evidence="1">Uncharacterized protein</fullName>
    </submittedName>
</protein>
<dbReference type="AlphaFoldDB" id="A0A0Q9YFV0"/>
<evidence type="ECO:0000313" key="1">
    <source>
        <dbReference type="EMBL" id="KRG19436.1"/>
    </source>
</evidence>
<reference evidence="1" key="1">
    <citation type="submission" date="2015-09" db="EMBL/GenBank/DDBJ databases">
        <title>Draft Genome Sequences of Two Novel Amoeba-resistant Intranuclear Bacteria, Candidatus Berkiella cookevillensis and Candidatus Berkiella aquae.</title>
        <authorList>
            <person name="Mehari Y.T."/>
            <person name="Arivett B.A."/>
            <person name="Farone A.L."/>
            <person name="Gunderson J.H."/>
            <person name="Farone M.B."/>
        </authorList>
    </citation>
    <scope>NUCLEOTIDE SEQUENCE [LARGE SCALE GENOMIC DNA]</scope>
    <source>
        <strain evidence="1">HT99</strain>
    </source>
</reference>
<sequence length="31" mass="3309">MKRVKMIKKQVKISKIAITAPGGHCQGGGGW</sequence>
<gene>
    <name evidence="1" type="ORF">HT99x_02811</name>
</gene>
<dbReference type="STRING" id="295108.HT99x_02811"/>
<name>A0A0Q9YFV0_9GAMM</name>
<dbReference type="EMBL" id="LKAJ01000016">
    <property type="protein sequence ID" value="KRG19436.1"/>
    <property type="molecule type" value="Genomic_DNA"/>
</dbReference>